<dbReference type="AlphaFoldDB" id="A0A6A4QE81"/>
<keyword evidence="5" id="KW-0547">Nucleotide-binding</keyword>
<dbReference type="Proteomes" id="UP000447434">
    <property type="component" value="Chromosome 6"/>
</dbReference>
<dbReference type="GO" id="GO:0005737">
    <property type="term" value="C:cytoplasm"/>
    <property type="evidence" value="ECO:0007669"/>
    <property type="project" value="TreeGrafter"/>
</dbReference>
<keyword evidence="5" id="KW-0378">Hydrolase</keyword>
<dbReference type="GO" id="GO:0043138">
    <property type="term" value="F:3'-5' DNA helicase activity"/>
    <property type="evidence" value="ECO:0007669"/>
    <property type="project" value="TreeGrafter"/>
</dbReference>
<dbReference type="OrthoDB" id="10261556at2759"/>
<keyword evidence="6" id="KW-1185">Reference proteome</keyword>
<dbReference type="SUPFAM" id="SSF52540">
    <property type="entry name" value="P-loop containing nucleoside triphosphate hydrolases"/>
    <property type="match status" value="1"/>
</dbReference>
<comment type="similarity">
    <text evidence="1">Belongs to the helicase family. RecQ subfamily.</text>
</comment>
<dbReference type="GO" id="GO:0003677">
    <property type="term" value="F:DNA binding"/>
    <property type="evidence" value="ECO:0007669"/>
    <property type="project" value="UniProtKB-KW"/>
</dbReference>
<dbReference type="PANTHER" id="PTHR13710">
    <property type="entry name" value="DNA HELICASE RECQ FAMILY MEMBER"/>
    <property type="match status" value="1"/>
</dbReference>
<protein>
    <submittedName>
        <fullName evidence="5">Putative DNA helicase</fullName>
    </submittedName>
</protein>
<reference evidence="6" key="1">
    <citation type="journal article" date="2020" name="Nat. Commun.">
        <title>Genome sequence of the cluster root forming white lupin.</title>
        <authorList>
            <person name="Hufnagel B."/>
            <person name="Marques A."/>
            <person name="Soriano A."/>
            <person name="Marques L."/>
            <person name="Divol F."/>
            <person name="Doumas P."/>
            <person name="Sallet E."/>
            <person name="Mancinotti D."/>
            <person name="Carrere S."/>
            <person name="Marande W."/>
            <person name="Arribat S."/>
            <person name="Keller J."/>
            <person name="Huneau C."/>
            <person name="Blein T."/>
            <person name="Aime D."/>
            <person name="Laguerre M."/>
            <person name="Taylor J."/>
            <person name="Schubert V."/>
            <person name="Nelson M."/>
            <person name="Geu-Flores F."/>
            <person name="Crespi M."/>
            <person name="Gallardo-Guerrero K."/>
            <person name="Delaux P.-M."/>
            <person name="Salse J."/>
            <person name="Berges H."/>
            <person name="Guyot R."/>
            <person name="Gouzy J."/>
            <person name="Peret B."/>
        </authorList>
    </citation>
    <scope>NUCLEOTIDE SEQUENCE [LARGE SCALE GENOMIC DNA]</scope>
    <source>
        <strain evidence="6">cv. Amiga</strain>
    </source>
</reference>
<accession>A0A6A4QE81</accession>
<dbReference type="EMBL" id="WOCE01000006">
    <property type="protein sequence ID" value="KAE9611922.1"/>
    <property type="molecule type" value="Genomic_DNA"/>
</dbReference>
<dbReference type="InterPro" id="IPR027417">
    <property type="entry name" value="P-loop_NTPase"/>
</dbReference>
<dbReference type="Gene3D" id="3.40.50.300">
    <property type="entry name" value="P-loop containing nucleotide triphosphate hydrolases"/>
    <property type="match status" value="1"/>
</dbReference>
<keyword evidence="5" id="KW-0347">Helicase</keyword>
<evidence type="ECO:0000256" key="4">
    <source>
        <dbReference type="ARBA" id="ARBA00023242"/>
    </source>
</evidence>
<evidence type="ECO:0000256" key="1">
    <source>
        <dbReference type="ARBA" id="ARBA00005446"/>
    </source>
</evidence>
<dbReference type="PANTHER" id="PTHR13710:SF153">
    <property type="entry name" value="RECQ-LIKE DNA HELICASE BLM"/>
    <property type="match status" value="1"/>
</dbReference>
<comment type="caution">
    <text evidence="5">The sequence shown here is derived from an EMBL/GenBank/DDBJ whole genome shotgun (WGS) entry which is preliminary data.</text>
</comment>
<keyword evidence="2" id="KW-0238">DNA-binding</keyword>
<dbReference type="GO" id="GO:0005634">
    <property type="term" value="C:nucleus"/>
    <property type="evidence" value="ECO:0007669"/>
    <property type="project" value="TreeGrafter"/>
</dbReference>
<dbReference type="GO" id="GO:0005694">
    <property type="term" value="C:chromosome"/>
    <property type="evidence" value="ECO:0007669"/>
    <property type="project" value="TreeGrafter"/>
</dbReference>
<name>A0A6A4QE81_LUPAL</name>
<evidence type="ECO:0000313" key="6">
    <source>
        <dbReference type="Proteomes" id="UP000447434"/>
    </source>
</evidence>
<proteinExistence type="inferred from homology"/>
<gene>
    <name evidence="5" type="ORF">Lalb_Chr06g0167541</name>
</gene>
<organism evidence="5 6">
    <name type="scientific">Lupinus albus</name>
    <name type="common">White lupine</name>
    <name type="synonym">Lupinus termis</name>
    <dbReference type="NCBI Taxonomy" id="3870"/>
    <lineage>
        <taxon>Eukaryota</taxon>
        <taxon>Viridiplantae</taxon>
        <taxon>Streptophyta</taxon>
        <taxon>Embryophyta</taxon>
        <taxon>Tracheophyta</taxon>
        <taxon>Spermatophyta</taxon>
        <taxon>Magnoliopsida</taxon>
        <taxon>eudicotyledons</taxon>
        <taxon>Gunneridae</taxon>
        <taxon>Pentapetalae</taxon>
        <taxon>rosids</taxon>
        <taxon>fabids</taxon>
        <taxon>Fabales</taxon>
        <taxon>Fabaceae</taxon>
        <taxon>Papilionoideae</taxon>
        <taxon>50 kb inversion clade</taxon>
        <taxon>genistoids sensu lato</taxon>
        <taxon>core genistoids</taxon>
        <taxon>Genisteae</taxon>
        <taxon>Lupinus</taxon>
    </lineage>
</organism>
<evidence type="ECO:0000256" key="2">
    <source>
        <dbReference type="ARBA" id="ARBA00023125"/>
    </source>
</evidence>
<keyword evidence="5" id="KW-0067">ATP-binding</keyword>
<sequence length="251" mass="27501">MGSNSRNRNRNKNEQDENMELEKARLLSLAIDFGFDHNSAVKCLDRLIALYGDDGRDFITVEHCGDDFLTALAESMEALEEWDDVEEMESQACGTLTDILDHSSVANCGDDAQHNHDAAHASIPCINIIDDSPPSPKHQKKVVELDSSEDDDIDCNVSMGCRSGITQGSASSTSKKLSSPLTSKDKSRTLTYDELQALDDIELANVVIFGNRTLRPLQHEACKVALAKQDSFILMPTGGGKSLCYQVLSFS</sequence>
<keyword evidence="3" id="KW-0413">Isomerase</keyword>
<keyword evidence="4" id="KW-0539">Nucleus</keyword>
<evidence type="ECO:0000313" key="5">
    <source>
        <dbReference type="EMBL" id="KAE9611922.1"/>
    </source>
</evidence>
<dbReference type="GO" id="GO:0000724">
    <property type="term" value="P:double-strand break repair via homologous recombination"/>
    <property type="evidence" value="ECO:0007669"/>
    <property type="project" value="TreeGrafter"/>
</dbReference>
<dbReference type="GO" id="GO:0009378">
    <property type="term" value="F:four-way junction helicase activity"/>
    <property type="evidence" value="ECO:0007669"/>
    <property type="project" value="TreeGrafter"/>
</dbReference>
<evidence type="ECO:0000256" key="3">
    <source>
        <dbReference type="ARBA" id="ARBA00023235"/>
    </source>
</evidence>